<reference evidence="3" key="1">
    <citation type="submission" date="2022-11" db="UniProtKB">
        <authorList>
            <consortium name="WormBaseParasite"/>
        </authorList>
    </citation>
    <scope>IDENTIFICATION</scope>
</reference>
<dbReference type="AlphaFoldDB" id="A0A914UJV7"/>
<feature type="compositionally biased region" description="Low complexity" evidence="1">
    <location>
        <begin position="37"/>
        <end position="52"/>
    </location>
</feature>
<organism evidence="2 3">
    <name type="scientific">Plectus sambesii</name>
    <dbReference type="NCBI Taxonomy" id="2011161"/>
    <lineage>
        <taxon>Eukaryota</taxon>
        <taxon>Metazoa</taxon>
        <taxon>Ecdysozoa</taxon>
        <taxon>Nematoda</taxon>
        <taxon>Chromadorea</taxon>
        <taxon>Plectida</taxon>
        <taxon>Plectina</taxon>
        <taxon>Plectoidea</taxon>
        <taxon>Plectidae</taxon>
        <taxon>Plectus</taxon>
    </lineage>
</organism>
<feature type="region of interest" description="Disordered" evidence="1">
    <location>
        <begin position="37"/>
        <end position="91"/>
    </location>
</feature>
<name>A0A914UJV7_9BILA</name>
<evidence type="ECO:0000313" key="3">
    <source>
        <dbReference type="WBParaSite" id="PSAMB.scaffold1068size36414.g10750.t1"/>
    </source>
</evidence>
<dbReference type="Proteomes" id="UP000887566">
    <property type="component" value="Unplaced"/>
</dbReference>
<sequence>MYSTTQPAAAVITGEDKLGSRTAQRRVLAELVAHTSNSTTNYNNLDNNDVTSQPAPAARISNARGSRVLNQRSGTIGAPSRGPLGTTRPGAALPSCSSSSCTLHCCSSALVTPDWPPRVDSTLRSPMVL</sequence>
<accession>A0A914UJV7</accession>
<protein>
    <submittedName>
        <fullName evidence="3">Uncharacterized protein</fullName>
    </submittedName>
</protein>
<evidence type="ECO:0000313" key="2">
    <source>
        <dbReference type="Proteomes" id="UP000887566"/>
    </source>
</evidence>
<proteinExistence type="predicted"/>
<dbReference type="WBParaSite" id="PSAMB.scaffold1068size36414.g10750.t1">
    <property type="protein sequence ID" value="PSAMB.scaffold1068size36414.g10750.t1"/>
    <property type="gene ID" value="PSAMB.scaffold1068size36414.g10750"/>
</dbReference>
<evidence type="ECO:0000256" key="1">
    <source>
        <dbReference type="SAM" id="MobiDB-lite"/>
    </source>
</evidence>
<keyword evidence="2" id="KW-1185">Reference proteome</keyword>